<gene>
    <name evidence="3" type="ORF">OMED0929_LOCUS2201</name>
</gene>
<dbReference type="GO" id="GO:0005759">
    <property type="term" value="C:mitochondrial matrix"/>
    <property type="evidence" value="ECO:0007669"/>
    <property type="project" value="TreeGrafter"/>
</dbReference>
<dbReference type="PANTHER" id="PTHR21228">
    <property type="entry name" value="FAST LEU-RICH DOMAIN-CONTAINING"/>
    <property type="match status" value="1"/>
</dbReference>
<dbReference type="SMART" id="SM00952">
    <property type="entry name" value="RAP"/>
    <property type="match status" value="1"/>
</dbReference>
<dbReference type="GO" id="GO:0044528">
    <property type="term" value="P:regulation of mitochondrial mRNA stability"/>
    <property type="evidence" value="ECO:0007669"/>
    <property type="project" value="TreeGrafter"/>
</dbReference>
<dbReference type="Pfam" id="PF08373">
    <property type="entry name" value="RAP"/>
    <property type="match status" value="1"/>
</dbReference>
<dbReference type="EMBL" id="HBEW01002681">
    <property type="protein sequence ID" value="CAD8579316.1"/>
    <property type="molecule type" value="Transcribed_RNA"/>
</dbReference>
<feature type="region of interest" description="Disordered" evidence="1">
    <location>
        <begin position="1"/>
        <end position="33"/>
    </location>
</feature>
<evidence type="ECO:0000256" key="1">
    <source>
        <dbReference type="SAM" id="MobiDB-lite"/>
    </source>
</evidence>
<evidence type="ECO:0000313" key="3">
    <source>
        <dbReference type="EMBL" id="CAD8579316.1"/>
    </source>
</evidence>
<accession>A0A7S0PJX9</accession>
<dbReference type="InterPro" id="IPR013584">
    <property type="entry name" value="RAP"/>
</dbReference>
<proteinExistence type="predicted"/>
<dbReference type="AlphaFoldDB" id="A0A7S0PJX9"/>
<dbReference type="GO" id="GO:0035770">
    <property type="term" value="C:ribonucleoprotein granule"/>
    <property type="evidence" value="ECO:0007669"/>
    <property type="project" value="TreeGrafter"/>
</dbReference>
<dbReference type="InterPro" id="IPR050870">
    <property type="entry name" value="FAST_kinase"/>
</dbReference>
<dbReference type="GO" id="GO:0000963">
    <property type="term" value="P:mitochondrial RNA processing"/>
    <property type="evidence" value="ECO:0007669"/>
    <property type="project" value="TreeGrafter"/>
</dbReference>
<protein>
    <recommendedName>
        <fullName evidence="2">RAP domain-containing protein</fullName>
    </recommendedName>
</protein>
<sequence>MNATVGATVGATAGAGTGSRARQTRRAVGKTSTVCASQRAVRVYAGREGDKDDNESDWMQKARATANKRAAEFRKERGAQPGAPAGRRYNRAGRDEDRARTAAMRGYEMDDDGNYMKPEPGIEELLRDTAWEMDPTRDVSQFSMTKDEWKTIKLDARAAVYPHDAVKIFENAGLRRISPDIAASMLKLIAQKAQHSRCDREELAGLRRDPRVAHLIGTCVAAARSANQDLLAPDSLSKSCWALGVISGERANSAELEVLSNRAASMMDKLSSDEIADVAWSLAISRHASDRFFQELDIHAAMHGMKGFQAYQITTIAWAFAHLGHKHAGFLDGLDVWVTRAPARKADMSPTEAAASQVHRFNATILASLAWSFCVMEDALDSLFFKTLWAEIVHRGEHDAEVVHKHDASASTDDEHHNDNVFGPWKGRQLNMLHQAALTATRAGFAPLPAELGQAADKAWNTQHRPPVVSWFQRDVGAILSYMGEKYEEEAVVSGYRCDLLLPAAKPNGVVIEVDGPSHFARNDRERPLGQTRLKQRQLEGENLGVFSIPIFEWDCLEDAQQKSDYLRAGLDAIERGEKPARLELNVELGADGDGNWNRRPMGQMGGDFTTTSD</sequence>
<feature type="region of interest" description="Disordered" evidence="1">
    <location>
        <begin position="72"/>
        <end position="98"/>
    </location>
</feature>
<name>A0A7S0PJX9_9CHLO</name>
<feature type="region of interest" description="Disordered" evidence="1">
    <location>
        <begin position="594"/>
        <end position="614"/>
    </location>
</feature>
<reference evidence="3" key="1">
    <citation type="submission" date="2021-01" db="EMBL/GenBank/DDBJ databases">
        <authorList>
            <person name="Corre E."/>
            <person name="Pelletier E."/>
            <person name="Niang G."/>
            <person name="Scheremetjew M."/>
            <person name="Finn R."/>
            <person name="Kale V."/>
            <person name="Holt S."/>
            <person name="Cochrane G."/>
            <person name="Meng A."/>
            <person name="Brown T."/>
            <person name="Cohen L."/>
        </authorList>
    </citation>
    <scope>NUCLEOTIDE SEQUENCE</scope>
    <source>
        <strain evidence="3">Clade-D-RCC2572</strain>
    </source>
</reference>
<evidence type="ECO:0000259" key="2">
    <source>
        <dbReference type="PROSITE" id="PS51286"/>
    </source>
</evidence>
<dbReference type="PANTHER" id="PTHR21228:SF40">
    <property type="entry name" value="LD45607P"/>
    <property type="match status" value="1"/>
</dbReference>
<dbReference type="GO" id="GO:0003723">
    <property type="term" value="F:RNA binding"/>
    <property type="evidence" value="ECO:0007669"/>
    <property type="project" value="TreeGrafter"/>
</dbReference>
<dbReference type="PROSITE" id="PS51286">
    <property type="entry name" value="RAP"/>
    <property type="match status" value="1"/>
</dbReference>
<feature type="domain" description="RAP" evidence="2">
    <location>
        <begin position="510"/>
        <end position="569"/>
    </location>
</feature>
<organism evidence="3">
    <name type="scientific">Ostreococcus mediterraneus</name>
    <dbReference type="NCBI Taxonomy" id="1486918"/>
    <lineage>
        <taxon>Eukaryota</taxon>
        <taxon>Viridiplantae</taxon>
        <taxon>Chlorophyta</taxon>
        <taxon>Mamiellophyceae</taxon>
        <taxon>Mamiellales</taxon>
        <taxon>Bathycoccaceae</taxon>
        <taxon>Ostreococcus</taxon>
    </lineage>
</organism>
<feature type="compositionally biased region" description="Low complexity" evidence="1">
    <location>
        <begin position="1"/>
        <end position="21"/>
    </location>
</feature>